<keyword evidence="5 9" id="KW-0812">Transmembrane</keyword>
<evidence type="ECO:0000256" key="9">
    <source>
        <dbReference type="RuleBase" id="RU363064"/>
    </source>
</evidence>
<comment type="similarity">
    <text evidence="2 9">Belongs to the alanine or glycine:cation symporter (AGCS) (TC 2.A.25) family.</text>
</comment>
<evidence type="ECO:0000256" key="3">
    <source>
        <dbReference type="ARBA" id="ARBA00022448"/>
    </source>
</evidence>
<feature type="transmembrane region" description="Helical" evidence="9">
    <location>
        <begin position="37"/>
        <end position="59"/>
    </location>
</feature>
<evidence type="ECO:0000313" key="10">
    <source>
        <dbReference type="EMBL" id="OLO46711.1"/>
    </source>
</evidence>
<dbReference type="FunFam" id="1.20.1740.10:FF:000004">
    <property type="entry name" value="Sodium:alanine symporter family protein"/>
    <property type="match status" value="1"/>
</dbReference>
<organism evidence="10 11">
    <name type="scientific">Actinomyces oris</name>
    <dbReference type="NCBI Taxonomy" id="544580"/>
    <lineage>
        <taxon>Bacteria</taxon>
        <taxon>Bacillati</taxon>
        <taxon>Actinomycetota</taxon>
        <taxon>Actinomycetes</taxon>
        <taxon>Actinomycetales</taxon>
        <taxon>Actinomycetaceae</taxon>
        <taxon>Actinomyces</taxon>
    </lineage>
</organism>
<dbReference type="Pfam" id="PF01235">
    <property type="entry name" value="Na_Ala_symp"/>
    <property type="match status" value="1"/>
</dbReference>
<dbReference type="Proteomes" id="UP000186471">
    <property type="component" value="Unassembled WGS sequence"/>
</dbReference>
<dbReference type="OrthoDB" id="9806926at2"/>
<dbReference type="PANTHER" id="PTHR30330:SF1">
    <property type="entry name" value="AMINO-ACID CARRIER PROTEIN ALST"/>
    <property type="match status" value="1"/>
</dbReference>
<evidence type="ECO:0000256" key="7">
    <source>
        <dbReference type="ARBA" id="ARBA00022989"/>
    </source>
</evidence>
<feature type="transmembrane region" description="Helical" evidence="9">
    <location>
        <begin position="384"/>
        <end position="402"/>
    </location>
</feature>
<dbReference type="PROSITE" id="PS00873">
    <property type="entry name" value="NA_ALANINE_SYMP"/>
    <property type="match status" value="1"/>
</dbReference>
<dbReference type="PANTHER" id="PTHR30330">
    <property type="entry name" value="AGSS FAMILY TRANSPORTER, SODIUM-ALANINE"/>
    <property type="match status" value="1"/>
</dbReference>
<comment type="subcellular location">
    <subcellularLocation>
        <location evidence="1 9">Cell membrane</location>
        <topology evidence="1 9">Multi-pass membrane protein</topology>
    </subcellularLocation>
</comment>
<protein>
    <submittedName>
        <fullName evidence="10">Sodium:alanine symporter family protein</fullName>
    </submittedName>
</protein>
<sequence>MQPVLASLNSAASSADNSWTASLERFFDDGAKILDDAAGYLFLYLLAWLLVMGGMYFTVRTGFVQLRLFPYMVRAITSSRDSKEGGISSFQAFAVGLASRVGTGNIVGVAIAITMGGPGAVFWMWIVALVGMATGFIEATLAQLYKVTHPDGTFRGGPAYYIQRGLGSKPAARVFAVVITFVFGFAYEATQANTIAATMESTFHVEPWMTAVALVVITTPIIFKGIKSVAAVSEWLVPIMTVIYALIAATILVLHISAIPGAILSIFEGAFGVNQAFAGTTGGFTAALLNGTRRGLFSNEAGEGSVPNIAATATVPHPAQQGFVQSLGVFVDTIVVCTVTALIVLLSGVYTPAGPSVSEEAANAAEKAANTLTSASVTNVLGGWAQYLMAVIIFVFAYSSLLGNYTYAQVNMDYLQGKQHKHYALRAMIIVATAVGSLSTLTFVWSLSDLVMGAMTVINMVSILALGGWAFGALRDWEAQRRAVEAGEKDEIRFIATDNPYLPGTLPGDIWAVDGAAHAAITERRAALEEASGS</sequence>
<accession>A0A1Q8VF70</accession>
<feature type="transmembrane region" description="Helical" evidence="9">
    <location>
        <begin position="327"/>
        <end position="350"/>
    </location>
</feature>
<feature type="transmembrane region" description="Helical" evidence="9">
    <location>
        <begin position="122"/>
        <end position="145"/>
    </location>
</feature>
<proteinExistence type="inferred from homology"/>
<evidence type="ECO:0000313" key="11">
    <source>
        <dbReference type="Proteomes" id="UP000186471"/>
    </source>
</evidence>
<evidence type="ECO:0000256" key="6">
    <source>
        <dbReference type="ARBA" id="ARBA00022847"/>
    </source>
</evidence>
<feature type="transmembrane region" description="Helical" evidence="9">
    <location>
        <begin position="423"/>
        <end position="445"/>
    </location>
</feature>
<gene>
    <name evidence="10" type="ORF">BKH31_06955</name>
</gene>
<feature type="transmembrane region" description="Helical" evidence="9">
    <location>
        <begin position="235"/>
        <end position="256"/>
    </location>
</feature>
<keyword evidence="6 9" id="KW-0769">Symport</keyword>
<feature type="transmembrane region" description="Helical" evidence="9">
    <location>
        <begin position="92"/>
        <end position="116"/>
    </location>
</feature>
<dbReference type="Gene3D" id="1.20.1740.10">
    <property type="entry name" value="Amino acid/polyamine transporter I"/>
    <property type="match status" value="1"/>
</dbReference>
<evidence type="ECO:0000256" key="4">
    <source>
        <dbReference type="ARBA" id="ARBA00022475"/>
    </source>
</evidence>
<dbReference type="GO" id="GO:0005283">
    <property type="term" value="F:amino acid:sodium symporter activity"/>
    <property type="evidence" value="ECO:0007669"/>
    <property type="project" value="InterPro"/>
</dbReference>
<name>A0A1Q8VF70_9ACTO</name>
<dbReference type="GO" id="GO:0005886">
    <property type="term" value="C:plasma membrane"/>
    <property type="evidence" value="ECO:0007669"/>
    <property type="project" value="UniProtKB-SubCell"/>
</dbReference>
<evidence type="ECO:0000256" key="5">
    <source>
        <dbReference type="ARBA" id="ARBA00022692"/>
    </source>
</evidence>
<evidence type="ECO:0000256" key="1">
    <source>
        <dbReference type="ARBA" id="ARBA00004651"/>
    </source>
</evidence>
<keyword evidence="4 9" id="KW-1003">Cell membrane</keyword>
<feature type="transmembrane region" description="Helical" evidence="9">
    <location>
        <begin position="170"/>
        <end position="187"/>
    </location>
</feature>
<keyword evidence="8 9" id="KW-0472">Membrane</keyword>
<dbReference type="NCBIfam" id="TIGR00835">
    <property type="entry name" value="agcS"/>
    <property type="match status" value="1"/>
</dbReference>
<keyword evidence="3 9" id="KW-0813">Transport</keyword>
<dbReference type="InterPro" id="IPR001463">
    <property type="entry name" value="Na/Ala_symport"/>
</dbReference>
<comment type="caution">
    <text evidence="10">The sequence shown here is derived from an EMBL/GenBank/DDBJ whole genome shotgun (WGS) entry which is preliminary data.</text>
</comment>
<evidence type="ECO:0000256" key="2">
    <source>
        <dbReference type="ARBA" id="ARBA00009261"/>
    </source>
</evidence>
<dbReference type="AlphaFoldDB" id="A0A1Q8VF70"/>
<dbReference type="PRINTS" id="PR00175">
    <property type="entry name" value="NAALASMPORT"/>
</dbReference>
<keyword evidence="7 9" id="KW-1133">Transmembrane helix</keyword>
<evidence type="ECO:0000256" key="8">
    <source>
        <dbReference type="ARBA" id="ARBA00023136"/>
    </source>
</evidence>
<reference evidence="10 11" key="1">
    <citation type="submission" date="2016-12" db="EMBL/GenBank/DDBJ databases">
        <title>Genomic comparison of strains in the 'Actinomyces naeslundii' group.</title>
        <authorList>
            <person name="Mughal S.R."/>
            <person name="Do T."/>
            <person name="Gilbert S.C."/>
            <person name="Witherden E.A."/>
            <person name="Didelot X."/>
            <person name="Beighton D."/>
        </authorList>
    </citation>
    <scope>NUCLEOTIDE SEQUENCE [LARGE SCALE GENOMIC DNA]</scope>
    <source>
        <strain evidence="10 11">R21091</strain>
    </source>
</reference>
<dbReference type="EMBL" id="MSKK01000026">
    <property type="protein sequence ID" value="OLO46711.1"/>
    <property type="molecule type" value="Genomic_DNA"/>
</dbReference>
<feature type="transmembrane region" description="Helical" evidence="9">
    <location>
        <begin position="207"/>
        <end position="223"/>
    </location>
</feature>
<feature type="transmembrane region" description="Helical" evidence="9">
    <location>
        <begin position="262"/>
        <end position="289"/>
    </location>
</feature>
<feature type="transmembrane region" description="Helical" evidence="9">
    <location>
        <begin position="451"/>
        <end position="472"/>
    </location>
</feature>
<dbReference type="RefSeq" id="WP_075411649.1">
    <property type="nucleotide sequence ID" value="NZ_MSKK01000026.1"/>
</dbReference>